<accession>A0AAT9GR52</accession>
<dbReference type="GeneID" id="92354159"/>
<dbReference type="KEGG" id="sjv:SJAV_12260"/>
<evidence type="ECO:0000313" key="2">
    <source>
        <dbReference type="EMBL" id="BFH73282.1"/>
    </source>
</evidence>
<dbReference type="EMBL" id="AP031322">
    <property type="protein sequence ID" value="BFH73282.1"/>
    <property type="molecule type" value="Genomic_DNA"/>
</dbReference>
<keyword evidence="1" id="KW-0812">Transmembrane</keyword>
<keyword evidence="1" id="KW-0472">Membrane</keyword>
<feature type="transmembrane region" description="Helical" evidence="1">
    <location>
        <begin position="308"/>
        <end position="331"/>
    </location>
</feature>
<gene>
    <name evidence="2" type="ORF">SJAV_12260</name>
</gene>
<dbReference type="AlphaFoldDB" id="A0AAT9GR52"/>
<keyword evidence="1" id="KW-1133">Transmembrane helix</keyword>
<name>A0AAT9GR52_9CREN</name>
<sequence length="355" mass="41645">MISPRSSQTLLDALDRTLEILHDQTKVCEQLSDNIIYLYIYDLICNKQESENSNNIKLPRPYYAYIIIAYHLLFYRGLSRAQKLLTKLSEVEDEMDDNERSAFKMIMAVSQEVEYITKFNELTKKSLTKRDEYTEAQYSLNRIKMELDRIPVNEYSWASIFKEILKLRVVSIIDSSLIKSADNINNSIKDLEAEIILDERLIDGYNIISLSGDYIKSSVLEYFKKELDIIKSQIINVLKEKEKVDDNLNKIYWLLSRIPKLISILSFMESKLGSIQYILYILYAAIIAFVGERTYQGFLSSHLQIIEIILPIISLIVFIFLVIIFFLVILFRIYKRKAMKIELTFFHKLEELGNQ</sequence>
<reference evidence="2" key="1">
    <citation type="submission" date="2024-03" db="EMBL/GenBank/DDBJ databases">
        <title>Complete genome sequence of Sulfurisphaera javensis strain KD-1.</title>
        <authorList>
            <person name="Sakai H."/>
            <person name="Nur N."/>
            <person name="Suwanto A."/>
            <person name="Kurosawa N."/>
        </authorList>
    </citation>
    <scope>NUCLEOTIDE SEQUENCE</scope>
    <source>
        <strain evidence="2">KD-1</strain>
    </source>
</reference>
<feature type="transmembrane region" description="Helical" evidence="1">
    <location>
        <begin position="277"/>
        <end position="296"/>
    </location>
</feature>
<organism evidence="2">
    <name type="scientific">Sulfurisphaera javensis</name>
    <dbReference type="NCBI Taxonomy" id="2049879"/>
    <lineage>
        <taxon>Archaea</taxon>
        <taxon>Thermoproteota</taxon>
        <taxon>Thermoprotei</taxon>
        <taxon>Sulfolobales</taxon>
        <taxon>Sulfolobaceae</taxon>
        <taxon>Sulfurisphaera</taxon>
    </lineage>
</organism>
<protein>
    <submittedName>
        <fullName evidence="2">Uncharacterized protein</fullName>
    </submittedName>
</protein>
<feature type="transmembrane region" description="Helical" evidence="1">
    <location>
        <begin position="62"/>
        <end position="78"/>
    </location>
</feature>
<dbReference type="RefSeq" id="WP_369611432.1">
    <property type="nucleotide sequence ID" value="NZ_AP031322.1"/>
</dbReference>
<proteinExistence type="predicted"/>
<evidence type="ECO:0000256" key="1">
    <source>
        <dbReference type="SAM" id="Phobius"/>
    </source>
</evidence>